<dbReference type="RefSeq" id="WP_155307047.1">
    <property type="nucleotide sequence ID" value="NZ_AP021875.1"/>
</dbReference>
<evidence type="ECO:0000256" key="1">
    <source>
        <dbReference type="SAM" id="MobiDB-lite"/>
    </source>
</evidence>
<proteinExistence type="predicted"/>
<dbReference type="OrthoDB" id="5421232at2"/>
<accession>A0A5K7ZDZ5</accession>
<dbReference type="KEGG" id="dwd:DSCW_58260"/>
<keyword evidence="3" id="KW-1185">Reference proteome</keyword>
<protein>
    <submittedName>
        <fullName evidence="2">Uncharacterized protein</fullName>
    </submittedName>
</protein>
<gene>
    <name evidence="2" type="ORF">DSCW_58260</name>
</gene>
<evidence type="ECO:0000313" key="3">
    <source>
        <dbReference type="Proteomes" id="UP000427769"/>
    </source>
</evidence>
<reference evidence="2 3" key="1">
    <citation type="submission" date="2019-11" db="EMBL/GenBank/DDBJ databases">
        <title>Comparative genomics of hydrocarbon-degrading Desulfosarcina strains.</title>
        <authorList>
            <person name="Watanabe M."/>
            <person name="Kojima H."/>
            <person name="Fukui M."/>
        </authorList>
    </citation>
    <scope>NUCLEOTIDE SEQUENCE [LARGE SCALE GENOMIC DNA]</scope>
    <source>
        <strain evidence="2 3">PP31</strain>
    </source>
</reference>
<dbReference type="EMBL" id="AP021875">
    <property type="protein sequence ID" value="BBO78409.1"/>
    <property type="molecule type" value="Genomic_DNA"/>
</dbReference>
<organism evidence="2 3">
    <name type="scientific">Desulfosarcina widdelii</name>
    <dbReference type="NCBI Taxonomy" id="947919"/>
    <lineage>
        <taxon>Bacteria</taxon>
        <taxon>Pseudomonadati</taxon>
        <taxon>Thermodesulfobacteriota</taxon>
        <taxon>Desulfobacteria</taxon>
        <taxon>Desulfobacterales</taxon>
        <taxon>Desulfosarcinaceae</taxon>
        <taxon>Desulfosarcina</taxon>
    </lineage>
</organism>
<name>A0A5K7ZDZ5_9BACT</name>
<dbReference type="Proteomes" id="UP000427769">
    <property type="component" value="Chromosome"/>
</dbReference>
<feature type="compositionally biased region" description="Acidic residues" evidence="1">
    <location>
        <begin position="67"/>
        <end position="76"/>
    </location>
</feature>
<feature type="region of interest" description="Disordered" evidence="1">
    <location>
        <begin position="40"/>
        <end position="82"/>
    </location>
</feature>
<dbReference type="AlphaFoldDB" id="A0A5K7ZDZ5"/>
<sequence length="119" mass="12682">MTNTDNDWDRRVLCSDGNCIGVVGSDGRCKVCGLPYEGELPIPAEDASETGDEINRVPPEASTDSEQMPDTDALEAEEGKDAADDWEDRVLCVDGNCIGVIGPDGRCKVCGKPHPGKET</sequence>
<evidence type="ECO:0000313" key="2">
    <source>
        <dbReference type="EMBL" id="BBO78409.1"/>
    </source>
</evidence>